<keyword evidence="3" id="KW-0132">Cell division</keyword>
<feature type="compositionally biased region" description="Low complexity" evidence="16">
    <location>
        <begin position="17"/>
        <end position="42"/>
    </location>
</feature>
<dbReference type="FunFam" id="3.40.850.10:FF:000073">
    <property type="entry name" value="Kinesin-like protein"/>
    <property type="match status" value="1"/>
</dbReference>
<comment type="function">
    <text evidence="12">Required for assembly of the mitotic spindle.</text>
</comment>
<dbReference type="InterPro" id="IPR027417">
    <property type="entry name" value="P-loop_NTPase"/>
</dbReference>
<evidence type="ECO:0000256" key="6">
    <source>
        <dbReference type="ARBA" id="ARBA00022776"/>
    </source>
</evidence>
<evidence type="ECO:0000313" key="18">
    <source>
        <dbReference type="EMBL" id="CEP22243.1"/>
    </source>
</evidence>
<dbReference type="InterPro" id="IPR001752">
    <property type="entry name" value="Kinesin_motor_dom"/>
</dbReference>
<evidence type="ECO:0000313" key="19">
    <source>
        <dbReference type="Proteomes" id="UP000038830"/>
    </source>
</evidence>
<feature type="binding site" evidence="13">
    <location>
        <begin position="158"/>
        <end position="165"/>
    </location>
    <ligand>
        <name>ATP</name>
        <dbReference type="ChEBI" id="CHEBI:30616"/>
    </ligand>
</feature>
<keyword evidence="10" id="KW-0206">Cytoskeleton</keyword>
<keyword evidence="11" id="KW-0131">Cell cycle</keyword>
<dbReference type="InterPro" id="IPR036961">
    <property type="entry name" value="Kinesin_motor_dom_sf"/>
</dbReference>
<evidence type="ECO:0000256" key="14">
    <source>
        <dbReference type="RuleBase" id="RU000394"/>
    </source>
</evidence>
<dbReference type="GO" id="GO:0007018">
    <property type="term" value="P:microtubule-based movement"/>
    <property type="evidence" value="ECO:0007669"/>
    <property type="project" value="InterPro"/>
</dbReference>
<name>A0A0H5C311_CYBJN</name>
<dbReference type="AlphaFoldDB" id="A0A0H5C311"/>
<protein>
    <recommendedName>
        <fullName evidence="14">Kinesin-like protein</fullName>
    </recommendedName>
</protein>
<evidence type="ECO:0000256" key="3">
    <source>
        <dbReference type="ARBA" id="ARBA00022618"/>
    </source>
</evidence>
<evidence type="ECO:0000256" key="9">
    <source>
        <dbReference type="ARBA" id="ARBA00023175"/>
    </source>
</evidence>
<dbReference type="GO" id="GO:0005524">
    <property type="term" value="F:ATP binding"/>
    <property type="evidence" value="ECO:0007669"/>
    <property type="project" value="UniProtKB-UniRule"/>
</dbReference>
<feature type="domain" description="Kinesin motor" evidence="17">
    <location>
        <begin position="86"/>
        <end position="406"/>
    </location>
</feature>
<evidence type="ECO:0000256" key="7">
    <source>
        <dbReference type="ARBA" id="ARBA00022840"/>
    </source>
</evidence>
<dbReference type="Gene3D" id="3.40.850.10">
    <property type="entry name" value="Kinesin motor domain"/>
    <property type="match status" value="1"/>
</dbReference>
<keyword evidence="5 13" id="KW-0547">Nucleotide-binding</keyword>
<dbReference type="PANTHER" id="PTHR47968:SF36">
    <property type="entry name" value="KINESIN HEAVY CHAIN ISOFORM X1"/>
    <property type="match status" value="1"/>
</dbReference>
<evidence type="ECO:0000256" key="4">
    <source>
        <dbReference type="ARBA" id="ARBA00022701"/>
    </source>
</evidence>
<dbReference type="PROSITE" id="PS00411">
    <property type="entry name" value="KINESIN_MOTOR_1"/>
    <property type="match status" value="1"/>
</dbReference>
<feature type="region of interest" description="Disordered" evidence="16">
    <location>
        <begin position="625"/>
        <end position="654"/>
    </location>
</feature>
<evidence type="ECO:0000256" key="8">
    <source>
        <dbReference type="ARBA" id="ARBA00023054"/>
    </source>
</evidence>
<evidence type="ECO:0000256" key="2">
    <source>
        <dbReference type="ARBA" id="ARBA00022490"/>
    </source>
</evidence>
<keyword evidence="9 13" id="KW-0505">Motor protein</keyword>
<evidence type="ECO:0000256" key="13">
    <source>
        <dbReference type="PROSITE-ProRule" id="PRU00283"/>
    </source>
</evidence>
<evidence type="ECO:0000256" key="11">
    <source>
        <dbReference type="ARBA" id="ARBA00023306"/>
    </source>
</evidence>
<dbReference type="GO" id="GO:0008017">
    <property type="term" value="F:microtubule binding"/>
    <property type="evidence" value="ECO:0007669"/>
    <property type="project" value="InterPro"/>
</dbReference>
<dbReference type="GO" id="GO:0051301">
    <property type="term" value="P:cell division"/>
    <property type="evidence" value="ECO:0007669"/>
    <property type="project" value="UniProtKB-KW"/>
</dbReference>
<evidence type="ECO:0000256" key="1">
    <source>
        <dbReference type="ARBA" id="ARBA00004245"/>
    </source>
</evidence>
<organism evidence="18 19">
    <name type="scientific">Cyberlindnera jadinii (strain ATCC 18201 / CBS 1600 / BCRC 20928 / JCM 3617 / NBRC 0987 / NRRL Y-1542)</name>
    <name type="common">Torula yeast</name>
    <name type="synonym">Candida utilis</name>
    <dbReference type="NCBI Taxonomy" id="983966"/>
    <lineage>
        <taxon>Eukaryota</taxon>
        <taxon>Fungi</taxon>
        <taxon>Dikarya</taxon>
        <taxon>Ascomycota</taxon>
        <taxon>Saccharomycotina</taxon>
        <taxon>Saccharomycetes</taxon>
        <taxon>Phaffomycetales</taxon>
        <taxon>Phaffomycetaceae</taxon>
        <taxon>Cyberlindnera</taxon>
    </lineage>
</organism>
<dbReference type="PRINTS" id="PR00380">
    <property type="entry name" value="KINESINHEAVY"/>
</dbReference>
<feature type="compositionally biased region" description="Basic and acidic residues" evidence="16">
    <location>
        <begin position="625"/>
        <end position="636"/>
    </location>
</feature>
<dbReference type="PANTHER" id="PTHR47968">
    <property type="entry name" value="CENTROMERE PROTEIN E"/>
    <property type="match status" value="1"/>
</dbReference>
<dbReference type="InterPro" id="IPR027640">
    <property type="entry name" value="Kinesin-like_fam"/>
</dbReference>
<reference evidence="19" key="1">
    <citation type="journal article" date="2015" name="J. Biotechnol.">
        <title>The structure of the Cyberlindnera jadinii genome and its relation to Candida utilis analyzed by the occurrence of single nucleotide polymorphisms.</title>
        <authorList>
            <person name="Rupp O."/>
            <person name="Brinkrolf K."/>
            <person name="Buerth C."/>
            <person name="Kunigo M."/>
            <person name="Schneider J."/>
            <person name="Jaenicke S."/>
            <person name="Goesmann A."/>
            <person name="Puehler A."/>
            <person name="Jaeger K.-E."/>
            <person name="Ernst J.F."/>
        </authorList>
    </citation>
    <scope>NUCLEOTIDE SEQUENCE [LARGE SCALE GENOMIC DNA]</scope>
    <source>
        <strain evidence="19">ATCC 18201 / CBS 1600 / BCRC 20928 / JCM 3617 / NBRC 0987 / NRRL Y-1542</strain>
    </source>
</reference>
<dbReference type="SUPFAM" id="SSF52540">
    <property type="entry name" value="P-loop containing nucleoside triphosphate hydrolases"/>
    <property type="match status" value="1"/>
</dbReference>
<dbReference type="GO" id="GO:0005874">
    <property type="term" value="C:microtubule"/>
    <property type="evidence" value="ECO:0007669"/>
    <property type="project" value="UniProtKB-KW"/>
</dbReference>
<evidence type="ECO:0000259" key="17">
    <source>
        <dbReference type="PROSITE" id="PS50067"/>
    </source>
</evidence>
<feature type="coiled-coil region" evidence="15">
    <location>
        <begin position="583"/>
        <end position="610"/>
    </location>
</feature>
<evidence type="ECO:0000256" key="15">
    <source>
        <dbReference type="SAM" id="Coils"/>
    </source>
</evidence>
<keyword evidence="2" id="KW-0963">Cytoplasm</keyword>
<accession>A0A0H5C311</accession>
<evidence type="ECO:0000256" key="12">
    <source>
        <dbReference type="ARBA" id="ARBA00054086"/>
    </source>
</evidence>
<comment type="subcellular location">
    <subcellularLocation>
        <location evidence="1">Cytoplasm</location>
        <location evidence="1">Cytoskeleton</location>
    </subcellularLocation>
</comment>
<keyword evidence="6" id="KW-0498">Mitosis</keyword>
<dbReference type="Proteomes" id="UP000038830">
    <property type="component" value="Unassembled WGS sequence"/>
</dbReference>
<feature type="compositionally biased region" description="Polar residues" evidence="16">
    <location>
        <begin position="1"/>
        <end position="10"/>
    </location>
</feature>
<keyword evidence="8 15" id="KW-0175">Coiled coil</keyword>
<feature type="region of interest" description="Disordered" evidence="16">
    <location>
        <begin position="1"/>
        <end position="81"/>
    </location>
</feature>
<dbReference type="PROSITE" id="PS50067">
    <property type="entry name" value="KINESIN_MOTOR_2"/>
    <property type="match status" value="1"/>
</dbReference>
<dbReference type="EMBL" id="CDQK01000003">
    <property type="protein sequence ID" value="CEP22243.1"/>
    <property type="molecule type" value="Genomic_DNA"/>
</dbReference>
<comment type="similarity">
    <text evidence="13 14">Belongs to the TRAFAC class myosin-kinesin ATPase superfamily. Kinesin family.</text>
</comment>
<dbReference type="Pfam" id="PF00225">
    <property type="entry name" value="Kinesin"/>
    <property type="match status" value="1"/>
</dbReference>
<sequence length="654" mass="73203">MYSSRSQTPSRRGVPGTPSTPSMRPTSSISSRAQTPSSTSRLRSSRFGDRPAFTPVRERPSSSLSFGGSRPTTPSVLSQSQPYTGSISVAIRAKPSETFLKDPWLLGEETIQHNEVGEFKFDHVFQPHCSNASVYEKSVKNLIESLMDGYNATVFAYGMTGSGKTYSMTGTHDEPGVIPLSIGEIFSKIEASDKEIYKFDLKVSYMEIYNERIYDLLNVDQLKGAALNTTSSDLKIRDVPGYGVKVVGLVEEKVTSEADVLHLMDKGNLNRRTGETDFNTRSSRSHAIFLVRISKTNTVTGMENFATLSLCDLAGSERATGQSERRKEGSFINKSLLALGSVIVKLSSPSTNAGHINYRDSKLTRILQPALSGDAVVSILCTIHTSNTALAETINTVRFAARAKNITLTVRKHETDTSTEKDRMIEKLKIQVERQQEEIASLKSQKTISLSTIQASEGLVPEDIKEQITELTAENKILMERVEHFTRLTDQRNAEKMVLKNEIVNDIISKSSDSKNSEELIIKIEELFKKTFSEIDEYKSYIGHLENQLKKRIQDTENRVPSSNDHDHIVVHNNPDMDVNGILRDQEEEIINLKNELRGKEKIIKALQSTRRVRESLVHTIGLNESRRESSRHDTLKPLNLDLNTPTKLKEETF</sequence>
<dbReference type="SMART" id="SM00129">
    <property type="entry name" value="KISc"/>
    <property type="match status" value="1"/>
</dbReference>
<feature type="compositionally biased region" description="Polar residues" evidence="16">
    <location>
        <begin position="61"/>
        <end position="81"/>
    </location>
</feature>
<evidence type="ECO:0000256" key="5">
    <source>
        <dbReference type="ARBA" id="ARBA00022741"/>
    </source>
</evidence>
<dbReference type="GO" id="GO:0003777">
    <property type="term" value="F:microtubule motor activity"/>
    <property type="evidence" value="ECO:0007669"/>
    <property type="project" value="InterPro"/>
</dbReference>
<evidence type="ECO:0000256" key="10">
    <source>
        <dbReference type="ARBA" id="ARBA00023212"/>
    </source>
</evidence>
<feature type="coiled-coil region" evidence="15">
    <location>
        <begin position="418"/>
        <end position="445"/>
    </location>
</feature>
<evidence type="ECO:0000256" key="16">
    <source>
        <dbReference type="SAM" id="MobiDB-lite"/>
    </source>
</evidence>
<proteinExistence type="inferred from homology"/>
<gene>
    <name evidence="18" type="primary">KIP2</name>
    <name evidence="18" type="ORF">BN1211_2535</name>
</gene>
<keyword evidence="4 14" id="KW-0493">Microtubule</keyword>
<keyword evidence="7 13" id="KW-0067">ATP-binding</keyword>
<dbReference type="InterPro" id="IPR019821">
    <property type="entry name" value="Kinesin_motor_CS"/>
</dbReference>